<evidence type="ECO:0000256" key="7">
    <source>
        <dbReference type="ARBA" id="ARBA00023012"/>
    </source>
</evidence>
<name>A0A381ZCC8_9ZZZZ</name>
<sequence>MINTIKNFKWFFGVSFLCVLLGVFTFITFINQNFIFLNENNLQYLLILDVALLVIFLILLIRETSKIFYEYKSKTAGSRTSLNYVLQFSLFAFIPSLIVAIFSLILFNVGLQKYFDQKITSAVNNSYEVARNYIEETKKSVETDVLLIGFDLSRYSGVFFSNPNRFSQIVRTQKELRKVDEIYLIDSSGNILVANTNNPEDEFTTPSEEEFSKALEGKAVSIDRSIEKKTAVMIKLNNFIDTYLFVSKNVEPKLLQYLDDTEQA</sequence>
<gene>
    <name evidence="11" type="ORF">METZ01_LOCUS139734</name>
</gene>
<dbReference type="AlphaFoldDB" id="A0A381ZCC8"/>
<evidence type="ECO:0000256" key="4">
    <source>
        <dbReference type="ARBA" id="ARBA00022741"/>
    </source>
</evidence>
<evidence type="ECO:0000256" key="2">
    <source>
        <dbReference type="ARBA" id="ARBA00022475"/>
    </source>
</evidence>
<feature type="transmembrane region" description="Helical" evidence="9">
    <location>
        <begin position="82"/>
        <end position="107"/>
    </location>
</feature>
<dbReference type="Pfam" id="PF19312">
    <property type="entry name" value="NtrY_N"/>
    <property type="match status" value="1"/>
</dbReference>
<evidence type="ECO:0000256" key="9">
    <source>
        <dbReference type="SAM" id="Phobius"/>
    </source>
</evidence>
<keyword evidence="3 9" id="KW-0812">Transmembrane</keyword>
<keyword evidence="7" id="KW-0902">Two-component regulatory system</keyword>
<keyword evidence="8 9" id="KW-0472">Membrane</keyword>
<feature type="non-terminal residue" evidence="11">
    <location>
        <position position="264"/>
    </location>
</feature>
<accession>A0A381ZCC8</accession>
<feature type="transmembrane region" description="Helical" evidence="9">
    <location>
        <begin position="12"/>
        <end position="30"/>
    </location>
</feature>
<dbReference type="EMBL" id="UINC01020767">
    <property type="protein sequence ID" value="SVA86880.1"/>
    <property type="molecule type" value="Genomic_DNA"/>
</dbReference>
<feature type="transmembrane region" description="Helical" evidence="9">
    <location>
        <begin position="42"/>
        <end position="61"/>
    </location>
</feature>
<evidence type="ECO:0000256" key="5">
    <source>
        <dbReference type="ARBA" id="ARBA00022840"/>
    </source>
</evidence>
<dbReference type="InterPro" id="IPR045671">
    <property type="entry name" value="NtrY-like_N"/>
</dbReference>
<dbReference type="GO" id="GO:0005524">
    <property type="term" value="F:ATP binding"/>
    <property type="evidence" value="ECO:0007669"/>
    <property type="project" value="UniProtKB-KW"/>
</dbReference>
<evidence type="ECO:0000313" key="11">
    <source>
        <dbReference type="EMBL" id="SVA86880.1"/>
    </source>
</evidence>
<keyword evidence="4" id="KW-0547">Nucleotide-binding</keyword>
<proteinExistence type="predicted"/>
<keyword evidence="6 9" id="KW-1133">Transmembrane helix</keyword>
<evidence type="ECO:0000256" key="6">
    <source>
        <dbReference type="ARBA" id="ARBA00022989"/>
    </source>
</evidence>
<comment type="subcellular location">
    <subcellularLocation>
        <location evidence="1">Cell membrane</location>
        <topology evidence="1">Multi-pass membrane protein</topology>
    </subcellularLocation>
</comment>
<evidence type="ECO:0000259" key="10">
    <source>
        <dbReference type="Pfam" id="PF19312"/>
    </source>
</evidence>
<keyword evidence="2" id="KW-1003">Cell membrane</keyword>
<evidence type="ECO:0000256" key="1">
    <source>
        <dbReference type="ARBA" id="ARBA00004651"/>
    </source>
</evidence>
<reference evidence="11" key="1">
    <citation type="submission" date="2018-05" db="EMBL/GenBank/DDBJ databases">
        <authorList>
            <person name="Lanie J.A."/>
            <person name="Ng W.-L."/>
            <person name="Kazmierczak K.M."/>
            <person name="Andrzejewski T.M."/>
            <person name="Davidsen T.M."/>
            <person name="Wayne K.J."/>
            <person name="Tettelin H."/>
            <person name="Glass J.I."/>
            <person name="Rusch D."/>
            <person name="Podicherti R."/>
            <person name="Tsui H.-C.T."/>
            <person name="Winkler M.E."/>
        </authorList>
    </citation>
    <scope>NUCLEOTIDE SEQUENCE</scope>
</reference>
<dbReference type="GO" id="GO:0005886">
    <property type="term" value="C:plasma membrane"/>
    <property type="evidence" value="ECO:0007669"/>
    <property type="project" value="UniProtKB-SubCell"/>
</dbReference>
<dbReference type="GO" id="GO:0000160">
    <property type="term" value="P:phosphorelay signal transduction system"/>
    <property type="evidence" value="ECO:0007669"/>
    <property type="project" value="UniProtKB-KW"/>
</dbReference>
<protein>
    <recommendedName>
        <fullName evidence="10">Nitrogen regulation protein NtrY-like N-terminal domain-containing protein</fullName>
    </recommendedName>
</protein>
<evidence type="ECO:0000256" key="8">
    <source>
        <dbReference type="ARBA" id="ARBA00023136"/>
    </source>
</evidence>
<evidence type="ECO:0000256" key="3">
    <source>
        <dbReference type="ARBA" id="ARBA00022692"/>
    </source>
</evidence>
<organism evidence="11">
    <name type="scientific">marine metagenome</name>
    <dbReference type="NCBI Taxonomy" id="408172"/>
    <lineage>
        <taxon>unclassified sequences</taxon>
        <taxon>metagenomes</taxon>
        <taxon>ecological metagenomes</taxon>
    </lineage>
</organism>
<feature type="domain" description="Nitrogen regulation protein NtrY-like N-terminal" evidence="10">
    <location>
        <begin position="16"/>
        <end position="260"/>
    </location>
</feature>
<keyword evidence="5" id="KW-0067">ATP-binding</keyword>